<evidence type="ECO:0000313" key="10">
    <source>
        <dbReference type="EMBL" id="ACV61924.1"/>
    </source>
</evidence>
<keyword evidence="6 8" id="KW-0368">Histidine biosynthesis</keyword>
<evidence type="ECO:0000256" key="1">
    <source>
        <dbReference type="ARBA" id="ARBA00004970"/>
    </source>
</evidence>
<accession>C8W456</accession>
<feature type="domain" description="PHP" evidence="9">
    <location>
        <begin position="6"/>
        <end position="199"/>
    </location>
</feature>
<evidence type="ECO:0000256" key="6">
    <source>
        <dbReference type="ARBA" id="ARBA00023102"/>
    </source>
</evidence>
<dbReference type="GO" id="GO:0000105">
    <property type="term" value="P:L-histidine biosynthetic process"/>
    <property type="evidence" value="ECO:0007669"/>
    <property type="project" value="UniProtKB-UniRule"/>
</dbReference>
<keyword evidence="5 8" id="KW-0378">Hydrolase</keyword>
<dbReference type="NCBIfam" id="NF005596">
    <property type="entry name" value="PRK07328.1"/>
    <property type="match status" value="1"/>
</dbReference>
<dbReference type="eggNOG" id="COG1387">
    <property type="taxonomic scope" value="Bacteria"/>
</dbReference>
<dbReference type="PANTHER" id="PTHR21039">
    <property type="entry name" value="HISTIDINOL PHOSPHATASE-RELATED"/>
    <property type="match status" value="1"/>
</dbReference>
<dbReference type="HOGENOM" id="CLU_054611_2_0_9"/>
<dbReference type="EC" id="3.1.3.15" evidence="3 8"/>
<reference evidence="10 11" key="1">
    <citation type="journal article" date="2009" name="Stand. Genomic Sci.">
        <title>Complete genome sequence of Desulfotomaculum acetoxidans type strain (5575).</title>
        <authorList>
            <person name="Spring S."/>
            <person name="Lapidus A."/>
            <person name="Schroder M."/>
            <person name="Gleim D."/>
            <person name="Sims D."/>
            <person name="Meincke L."/>
            <person name="Glavina Del Rio T."/>
            <person name="Tice H."/>
            <person name="Copeland A."/>
            <person name="Cheng J.F."/>
            <person name="Lucas S."/>
            <person name="Chen F."/>
            <person name="Nolan M."/>
            <person name="Bruce D."/>
            <person name="Goodwin L."/>
            <person name="Pitluck S."/>
            <person name="Ivanova N."/>
            <person name="Mavromatis K."/>
            <person name="Mikhailova N."/>
            <person name="Pati A."/>
            <person name="Chen A."/>
            <person name="Palaniappan K."/>
            <person name="Land M."/>
            <person name="Hauser L."/>
            <person name="Chang Y.J."/>
            <person name="Jeffries C.D."/>
            <person name="Chain P."/>
            <person name="Saunders E."/>
            <person name="Brettin T."/>
            <person name="Detter J.C."/>
            <person name="Goker M."/>
            <person name="Bristow J."/>
            <person name="Eisen J.A."/>
            <person name="Markowitz V."/>
            <person name="Hugenholtz P."/>
            <person name="Kyrpides N.C."/>
            <person name="Klenk H.P."/>
            <person name="Han C."/>
        </authorList>
    </citation>
    <scope>NUCLEOTIDE SEQUENCE [LARGE SCALE GENOMIC DNA]</scope>
    <source>
        <strain evidence="11">ATCC 49208 / DSM 771 / VKM B-1644</strain>
    </source>
</reference>
<protein>
    <recommendedName>
        <fullName evidence="3 8">Histidinol-phosphatase</fullName>
        <shortName evidence="8">HolPase</shortName>
        <ecNumber evidence="3 8">3.1.3.15</ecNumber>
    </recommendedName>
</protein>
<evidence type="ECO:0000256" key="5">
    <source>
        <dbReference type="ARBA" id="ARBA00022801"/>
    </source>
</evidence>
<dbReference type="Pfam" id="PF02811">
    <property type="entry name" value="PHP"/>
    <property type="match status" value="1"/>
</dbReference>
<dbReference type="InterPro" id="IPR016195">
    <property type="entry name" value="Pol/histidinol_Pase-like"/>
</dbReference>
<dbReference type="PANTHER" id="PTHR21039:SF0">
    <property type="entry name" value="HISTIDINOL-PHOSPHATASE"/>
    <property type="match status" value="1"/>
</dbReference>
<sequence>MKFPADYHLHTMRCGHASGSIEEYLKTARELGLVEVGFSDHLPLYFLPTEQREAGLAMDESELADYFGDVIRARLAFPDLTVKLGIEADYMPGMENQLVNVLKDMPLDYVLGSVHYIDGWGFDNPDYISQYDSMDIEKLYRRYFQLLKQAALSGIFDILAHPDLIKKFGYFPARDMTQVYEDTVQAIHASNVCIEVNTAGLRVPAREIYPTEEFLQLCCRYGVPVTLGSDAHKPEQVGWGFAEAVKLLKKVGYRETVLFTERQRKFIALE</sequence>
<dbReference type="OrthoDB" id="9775255at2"/>
<dbReference type="STRING" id="485916.Dtox_1038"/>
<evidence type="ECO:0000313" key="11">
    <source>
        <dbReference type="Proteomes" id="UP000002217"/>
    </source>
</evidence>
<dbReference type="GO" id="GO:0005737">
    <property type="term" value="C:cytoplasm"/>
    <property type="evidence" value="ECO:0007669"/>
    <property type="project" value="TreeGrafter"/>
</dbReference>
<dbReference type="InterPro" id="IPR004013">
    <property type="entry name" value="PHP_dom"/>
</dbReference>
<dbReference type="GO" id="GO:0004401">
    <property type="term" value="F:histidinol-phosphatase activity"/>
    <property type="evidence" value="ECO:0007669"/>
    <property type="project" value="UniProtKB-UniRule"/>
</dbReference>
<name>C8W456_DESAS</name>
<evidence type="ECO:0000259" key="9">
    <source>
        <dbReference type="Pfam" id="PF02811"/>
    </source>
</evidence>
<dbReference type="EMBL" id="CP001720">
    <property type="protein sequence ID" value="ACV61924.1"/>
    <property type="molecule type" value="Genomic_DNA"/>
</dbReference>
<dbReference type="RefSeq" id="WP_015756639.1">
    <property type="nucleotide sequence ID" value="NC_013216.1"/>
</dbReference>
<evidence type="ECO:0000256" key="3">
    <source>
        <dbReference type="ARBA" id="ARBA00013085"/>
    </source>
</evidence>
<dbReference type="KEGG" id="dae:Dtox_1038"/>
<gene>
    <name evidence="10" type="ordered locus">Dtox_1038</name>
</gene>
<comment type="similarity">
    <text evidence="2 8">Belongs to the PHP hydrolase family. HisK subfamily.</text>
</comment>
<comment type="catalytic activity">
    <reaction evidence="7 8">
        <text>L-histidinol phosphate + H2O = L-histidinol + phosphate</text>
        <dbReference type="Rhea" id="RHEA:14465"/>
        <dbReference type="ChEBI" id="CHEBI:15377"/>
        <dbReference type="ChEBI" id="CHEBI:43474"/>
        <dbReference type="ChEBI" id="CHEBI:57699"/>
        <dbReference type="ChEBI" id="CHEBI:57980"/>
        <dbReference type="EC" id="3.1.3.15"/>
    </reaction>
</comment>
<keyword evidence="11" id="KW-1185">Reference proteome</keyword>
<evidence type="ECO:0000256" key="2">
    <source>
        <dbReference type="ARBA" id="ARBA00009152"/>
    </source>
</evidence>
<dbReference type="UniPathway" id="UPA00031">
    <property type="reaction ID" value="UER00013"/>
</dbReference>
<comment type="pathway">
    <text evidence="1 8">Amino-acid biosynthesis; L-histidine biosynthesis; L-histidine from 5-phospho-alpha-D-ribose 1-diphosphate: step 8/9.</text>
</comment>
<evidence type="ECO:0000256" key="4">
    <source>
        <dbReference type="ARBA" id="ARBA00022605"/>
    </source>
</evidence>
<dbReference type="SUPFAM" id="SSF89550">
    <property type="entry name" value="PHP domain-like"/>
    <property type="match status" value="1"/>
</dbReference>
<dbReference type="InterPro" id="IPR010140">
    <property type="entry name" value="Histidinol_P_phosphatase_HisJ"/>
</dbReference>
<dbReference type="AlphaFoldDB" id="C8W456"/>
<proteinExistence type="inferred from homology"/>
<dbReference type="Gene3D" id="3.20.20.140">
    <property type="entry name" value="Metal-dependent hydrolases"/>
    <property type="match status" value="1"/>
</dbReference>
<keyword evidence="4 8" id="KW-0028">Amino-acid biosynthesis</keyword>
<dbReference type="NCBIfam" id="TIGR01856">
    <property type="entry name" value="hisJ_fam"/>
    <property type="match status" value="1"/>
</dbReference>
<dbReference type="CDD" id="cd12110">
    <property type="entry name" value="PHP_HisPPase_Hisj_like"/>
    <property type="match status" value="1"/>
</dbReference>
<dbReference type="Proteomes" id="UP000002217">
    <property type="component" value="Chromosome"/>
</dbReference>
<organism evidence="10 11">
    <name type="scientific">Desulfofarcimen acetoxidans (strain ATCC 49208 / DSM 771 / KCTC 5769 / VKM B-1644 / 5575)</name>
    <name type="common">Desulfotomaculum acetoxidans</name>
    <dbReference type="NCBI Taxonomy" id="485916"/>
    <lineage>
        <taxon>Bacteria</taxon>
        <taxon>Bacillati</taxon>
        <taxon>Bacillota</taxon>
        <taxon>Clostridia</taxon>
        <taxon>Eubacteriales</taxon>
        <taxon>Peptococcaceae</taxon>
        <taxon>Desulfofarcimen</taxon>
    </lineage>
</organism>
<evidence type="ECO:0000256" key="7">
    <source>
        <dbReference type="ARBA" id="ARBA00049158"/>
    </source>
</evidence>
<evidence type="ECO:0000256" key="8">
    <source>
        <dbReference type="RuleBase" id="RU366003"/>
    </source>
</evidence>